<name>A0A126Q0R7_ALTMA</name>
<evidence type="ECO:0000313" key="10">
    <source>
        <dbReference type="EMBL" id="AMJ98028.1"/>
    </source>
</evidence>
<keyword evidence="13" id="KW-1185">Reference proteome</keyword>
<sequence length="468" mass="49645">MINEFVSLVNNILWGDGQVLIIMLLACGIWFTVKLGGVQLRHFGHMFSLLKGSNTSTKDGISSFQALCTSLSARVGTGNLAGVAVAISLGGAGAIFWMWMIALLGMATGFAESVLGQLYKVRDENGEFRGGPAYYIKQGLNKTWLAVAFSLCLFFGYGFVFSAVQANTITDALNNAYSFPTEYVGLAIIALAALIVVGGLKSIARFAEFVVPFMGIGYVLVALAITFINISELPAMLLDIVKSAFGLQEAGAGALGAAIKNGIQRGLYSNEAGSGSVPHAAASAVPNPNHPVSQGYIQMLGVFLDTLVLCTSTAFIILLAGGSSSDQMEGIRLTQDAMSSHLGEGGTDFVAAAISLFAFTSVVANYAYGESNLHMFKLDNKIGRAVYTIGYLGMIYWGAQAALPQVWAMADMALGLMTVINIIAIVWMTPTIVSISKDYFKKKDSGANMEYKAGDCEIQGKSEDGIWD</sequence>
<evidence type="ECO:0000256" key="2">
    <source>
        <dbReference type="ARBA" id="ARBA00009261"/>
    </source>
</evidence>
<evidence type="ECO:0000256" key="5">
    <source>
        <dbReference type="ARBA" id="ARBA00022692"/>
    </source>
</evidence>
<feature type="transmembrane region" description="Helical" evidence="9">
    <location>
        <begin position="144"/>
        <end position="164"/>
    </location>
</feature>
<dbReference type="NCBIfam" id="TIGR00835">
    <property type="entry name" value="agcS"/>
    <property type="match status" value="1"/>
</dbReference>
<keyword evidence="8 9" id="KW-0472">Membrane</keyword>
<reference evidence="11 13" key="2">
    <citation type="submission" date="2016-09" db="EMBL/GenBank/DDBJ databases">
        <title>Draft Genome Sequence of four Alteromonas macleodii strains isolated from copper coupons and grown long-term at elevated copper levels.</title>
        <authorList>
            <person name="Cusick K."/>
            <person name="Dale J."/>
            <person name="Little B."/>
            <person name="Biffinger J."/>
        </authorList>
    </citation>
    <scope>NUCLEOTIDE SEQUENCE [LARGE SCALE GENOMIC DNA]</scope>
    <source>
        <strain evidence="11 13">KCP01</strain>
    </source>
</reference>
<evidence type="ECO:0000256" key="7">
    <source>
        <dbReference type="ARBA" id="ARBA00022989"/>
    </source>
</evidence>
<feature type="transmembrane region" description="Helical" evidence="9">
    <location>
        <begin position="349"/>
        <end position="368"/>
    </location>
</feature>
<dbReference type="GeneID" id="56266594"/>
<dbReference type="FunFam" id="1.20.1740.10:FF:000004">
    <property type="entry name" value="Sodium:alanine symporter family protein"/>
    <property type="match status" value="1"/>
</dbReference>
<evidence type="ECO:0000256" key="6">
    <source>
        <dbReference type="ARBA" id="ARBA00022847"/>
    </source>
</evidence>
<dbReference type="OMA" id="ITHACVF"/>
<accession>A0A126Q0R7</accession>
<feature type="transmembrane region" description="Helical" evidence="9">
    <location>
        <begin position="413"/>
        <end position="433"/>
    </location>
</feature>
<evidence type="ECO:0000256" key="1">
    <source>
        <dbReference type="ARBA" id="ARBA00004651"/>
    </source>
</evidence>
<dbReference type="Pfam" id="PF01235">
    <property type="entry name" value="Na_Ala_symp"/>
    <property type="match status" value="1"/>
</dbReference>
<evidence type="ECO:0000256" key="8">
    <source>
        <dbReference type="ARBA" id="ARBA00023136"/>
    </source>
</evidence>
<comment type="similarity">
    <text evidence="2 9">Belongs to the alanine or glycine:cation symporter (AGCS) (TC 2.A.25) family.</text>
</comment>
<evidence type="ECO:0000256" key="3">
    <source>
        <dbReference type="ARBA" id="ARBA00022448"/>
    </source>
</evidence>
<evidence type="ECO:0000256" key="9">
    <source>
        <dbReference type="RuleBase" id="RU363064"/>
    </source>
</evidence>
<dbReference type="EMBL" id="MIPY01000008">
    <property type="protein sequence ID" value="OES34211.1"/>
    <property type="molecule type" value="Genomic_DNA"/>
</dbReference>
<dbReference type="RefSeq" id="WP_014949007.1">
    <property type="nucleotide sequence ID" value="NZ_CP014323.1"/>
</dbReference>
<keyword evidence="7 9" id="KW-1133">Transmembrane helix</keyword>
<evidence type="ECO:0000256" key="4">
    <source>
        <dbReference type="ARBA" id="ARBA00022475"/>
    </source>
</evidence>
<comment type="subcellular location">
    <subcellularLocation>
        <location evidence="9">Cell inner membrane</location>
        <topology evidence="9">Multi-pass membrane protein</topology>
    </subcellularLocation>
    <subcellularLocation>
        <location evidence="1">Cell membrane</location>
        <topology evidence="1">Multi-pass membrane protein</topology>
    </subcellularLocation>
</comment>
<dbReference type="AlphaFoldDB" id="A0A126Q0R7"/>
<keyword evidence="4" id="KW-1003">Cell membrane</keyword>
<feature type="transmembrane region" description="Helical" evidence="9">
    <location>
        <begin position="184"/>
        <end position="203"/>
    </location>
</feature>
<dbReference type="STRING" id="28108.ACZ81_07230"/>
<evidence type="ECO:0000313" key="12">
    <source>
        <dbReference type="Proteomes" id="UP000063991"/>
    </source>
</evidence>
<dbReference type="PANTHER" id="PTHR30330">
    <property type="entry name" value="AGSS FAMILY TRANSPORTER, SODIUM-ALANINE"/>
    <property type="match status" value="1"/>
</dbReference>
<keyword evidence="5 9" id="KW-0812">Transmembrane</keyword>
<dbReference type="PROSITE" id="PS00873">
    <property type="entry name" value="NA_ALANINE_SYMP"/>
    <property type="match status" value="1"/>
</dbReference>
<feature type="transmembrane region" description="Helical" evidence="9">
    <location>
        <begin position="80"/>
        <end position="102"/>
    </location>
</feature>
<dbReference type="OrthoDB" id="9806926at2"/>
<feature type="transmembrane region" description="Helical" evidence="9">
    <location>
        <begin position="209"/>
        <end position="230"/>
    </location>
</feature>
<evidence type="ECO:0000313" key="13">
    <source>
        <dbReference type="Proteomes" id="UP000095392"/>
    </source>
</evidence>
<feature type="transmembrane region" description="Helical" evidence="9">
    <location>
        <begin position="300"/>
        <end position="320"/>
    </location>
</feature>
<dbReference type="EMBL" id="CP014323">
    <property type="protein sequence ID" value="AMJ98028.1"/>
    <property type="molecule type" value="Genomic_DNA"/>
</dbReference>
<dbReference type="PATRIC" id="fig|28108.61.peg.3845"/>
<dbReference type="InterPro" id="IPR001463">
    <property type="entry name" value="Na/Ala_symport"/>
</dbReference>
<dbReference type="GO" id="GO:0005886">
    <property type="term" value="C:plasma membrane"/>
    <property type="evidence" value="ECO:0007669"/>
    <property type="project" value="UniProtKB-SubCell"/>
</dbReference>
<keyword evidence="3 9" id="KW-0813">Transport</keyword>
<dbReference type="GO" id="GO:0005283">
    <property type="term" value="F:amino acid:sodium symporter activity"/>
    <property type="evidence" value="ECO:0007669"/>
    <property type="project" value="InterPro"/>
</dbReference>
<dbReference type="PRINTS" id="PR00175">
    <property type="entry name" value="NAALASMPORT"/>
</dbReference>
<dbReference type="PANTHER" id="PTHR30330:SF1">
    <property type="entry name" value="AMINO-ACID CARRIER PROTEIN ALST"/>
    <property type="match status" value="1"/>
</dbReference>
<protein>
    <submittedName>
        <fullName evidence="11">Amino acid carrier family protein</fullName>
    </submittedName>
    <submittedName>
        <fullName evidence="10">Sodium:alanine symporter</fullName>
    </submittedName>
</protein>
<dbReference type="Proteomes" id="UP000095392">
    <property type="component" value="Unassembled WGS sequence"/>
</dbReference>
<organism evidence="10 12">
    <name type="scientific">Alteromonas macleodii</name>
    <name type="common">Pseudoalteromonas macleodii</name>
    <dbReference type="NCBI Taxonomy" id="28108"/>
    <lineage>
        <taxon>Bacteria</taxon>
        <taxon>Pseudomonadati</taxon>
        <taxon>Pseudomonadota</taxon>
        <taxon>Gammaproteobacteria</taxon>
        <taxon>Alteromonadales</taxon>
        <taxon>Alteromonadaceae</taxon>
        <taxon>Alteromonas/Salinimonas group</taxon>
        <taxon>Alteromonas</taxon>
    </lineage>
</organism>
<keyword evidence="9" id="KW-0997">Cell inner membrane</keyword>
<evidence type="ECO:0000313" key="11">
    <source>
        <dbReference type="EMBL" id="OES34211.1"/>
    </source>
</evidence>
<keyword evidence="6 9" id="KW-0769">Symport</keyword>
<reference evidence="10 12" key="1">
    <citation type="submission" date="2015-12" db="EMBL/GenBank/DDBJ databases">
        <authorList>
            <person name="Shamseldin A."/>
            <person name="Moawad H."/>
            <person name="Abd El-Rahim W.M."/>
            <person name="Sadowsky M.J."/>
        </authorList>
    </citation>
    <scope>NUCLEOTIDE SEQUENCE [LARGE SCALE GENOMIC DNA]</scope>
    <source>
        <strain evidence="10 12">D7</strain>
    </source>
</reference>
<dbReference type="Proteomes" id="UP000063991">
    <property type="component" value="Chromosome"/>
</dbReference>
<proteinExistence type="inferred from homology"/>
<feature type="transmembrane region" description="Helical" evidence="9">
    <location>
        <begin position="12"/>
        <end position="33"/>
    </location>
</feature>
<dbReference type="Gene3D" id="1.20.1740.10">
    <property type="entry name" value="Amino acid/polyamine transporter I"/>
    <property type="match status" value="1"/>
</dbReference>
<feature type="transmembrane region" description="Helical" evidence="9">
    <location>
        <begin position="389"/>
        <end position="407"/>
    </location>
</feature>
<gene>
    <name evidence="10" type="ORF">AVL55_07560</name>
    <name evidence="11" type="ORF">BFV95_1489</name>
</gene>